<name>A0A2P2NXR8_RHIMU</name>
<evidence type="ECO:0000313" key="1">
    <source>
        <dbReference type="EMBL" id="MBX47244.1"/>
    </source>
</evidence>
<protein>
    <submittedName>
        <fullName evidence="1">Uncharacterized protein</fullName>
    </submittedName>
</protein>
<reference evidence="1" key="1">
    <citation type="submission" date="2018-02" db="EMBL/GenBank/DDBJ databases">
        <title>Rhizophora mucronata_Transcriptome.</title>
        <authorList>
            <person name="Meera S.P."/>
            <person name="Sreeshan A."/>
            <person name="Augustine A."/>
        </authorList>
    </citation>
    <scope>NUCLEOTIDE SEQUENCE</scope>
    <source>
        <tissue evidence="1">Leaf</tissue>
    </source>
</reference>
<dbReference type="EMBL" id="GGEC01066760">
    <property type="protein sequence ID" value="MBX47244.1"/>
    <property type="molecule type" value="Transcribed_RNA"/>
</dbReference>
<proteinExistence type="predicted"/>
<sequence length="31" mass="3722">MTEKYMLKVGTNNNHIKHLCFSSYYLREFGP</sequence>
<accession>A0A2P2NXR8</accession>
<dbReference type="AlphaFoldDB" id="A0A2P2NXR8"/>
<organism evidence="1">
    <name type="scientific">Rhizophora mucronata</name>
    <name type="common">Asiatic mangrove</name>
    <dbReference type="NCBI Taxonomy" id="61149"/>
    <lineage>
        <taxon>Eukaryota</taxon>
        <taxon>Viridiplantae</taxon>
        <taxon>Streptophyta</taxon>
        <taxon>Embryophyta</taxon>
        <taxon>Tracheophyta</taxon>
        <taxon>Spermatophyta</taxon>
        <taxon>Magnoliopsida</taxon>
        <taxon>eudicotyledons</taxon>
        <taxon>Gunneridae</taxon>
        <taxon>Pentapetalae</taxon>
        <taxon>rosids</taxon>
        <taxon>fabids</taxon>
        <taxon>Malpighiales</taxon>
        <taxon>Rhizophoraceae</taxon>
        <taxon>Rhizophora</taxon>
    </lineage>
</organism>